<evidence type="ECO:0000313" key="3">
    <source>
        <dbReference type="EMBL" id="KAI5341721.1"/>
    </source>
</evidence>
<organism evidence="3 4">
    <name type="scientific">Prunus dulcis</name>
    <name type="common">Almond</name>
    <name type="synonym">Amygdalus dulcis</name>
    <dbReference type="NCBI Taxonomy" id="3755"/>
    <lineage>
        <taxon>Eukaryota</taxon>
        <taxon>Viridiplantae</taxon>
        <taxon>Streptophyta</taxon>
        <taxon>Embryophyta</taxon>
        <taxon>Tracheophyta</taxon>
        <taxon>Spermatophyta</taxon>
        <taxon>Magnoliopsida</taxon>
        <taxon>eudicotyledons</taxon>
        <taxon>Gunneridae</taxon>
        <taxon>Pentapetalae</taxon>
        <taxon>rosids</taxon>
        <taxon>fabids</taxon>
        <taxon>Rosales</taxon>
        <taxon>Rosaceae</taxon>
        <taxon>Amygdaloideae</taxon>
        <taxon>Amygdaleae</taxon>
        <taxon>Prunus</taxon>
    </lineage>
</organism>
<dbReference type="InterPro" id="IPR004252">
    <property type="entry name" value="Probable_transposase_24"/>
</dbReference>
<feature type="domain" description="Reverse transcriptase Ty1/copia-type" evidence="2">
    <location>
        <begin position="11"/>
        <end position="152"/>
    </location>
</feature>
<sequence>MDEETRVIKKNRTWELVDRPKSKDIIGLKWVYKTKFNEDGSIQKHKARLVAQGYSQQPGIDFNETFAPTKVYQLDVKSAFLNGELEEEVYVEQPQGYVEKGREDKVYRLRKALYGLKQAPRAWNNKIDHYFQQNGFTRSLSEPSLYLRKEASGGQACISFDGKQGVFRSTKCPIRLDQEVRRLVDKLLLVDIDLMRIDLFPLAFIARKRFDFSEQWFLFFPYLIKYKEKETSVVLSVKMVSQQQTKDSGSKKLGIVAPQDKSSKEMKSSKKMKFASSSAETESQTTISDDSKTGRGMSTMPRVVKRKLQKVRPIVEYNKMGKGIGQAHIEMQSYIGVLARSRVPLVDKKWSQIPKDVKEQIWEAVDMAFVVGQGGKKSVLASAAKKWKDFKSTLTRHYILPYTNDKEKLSHPPETYKFIEKAQWDAFVASRLSQDFESVHSQHAQIREKLEYNHRLSRKGYAGLEDELEETMPGVEIDRSILWKRARQDKHGNIPDPKVAEKAKLIDDLQKQVSEGKVRVDGSKDVLTMALGPEHPGRLRGVGAGISPRQYFNLPKPQRVSFDDRLKESLRVLLQEETKKMEAKAREEA</sequence>
<feature type="region of interest" description="Disordered" evidence="1">
    <location>
        <begin position="250"/>
        <end position="296"/>
    </location>
</feature>
<dbReference type="InterPro" id="IPR013103">
    <property type="entry name" value="RVT_2"/>
</dbReference>
<dbReference type="PANTHER" id="PTHR33018">
    <property type="entry name" value="OS10G0338966 PROTEIN-RELATED"/>
    <property type="match status" value="1"/>
</dbReference>
<evidence type="ECO:0000256" key="1">
    <source>
        <dbReference type="SAM" id="MobiDB-lite"/>
    </source>
</evidence>
<dbReference type="EMBL" id="JAJFAZ020000002">
    <property type="protein sequence ID" value="KAI5341721.1"/>
    <property type="molecule type" value="Genomic_DNA"/>
</dbReference>
<protein>
    <recommendedName>
        <fullName evidence="2">Reverse transcriptase Ty1/copia-type domain-containing protein</fullName>
    </recommendedName>
</protein>
<dbReference type="InterPro" id="IPR043502">
    <property type="entry name" value="DNA/RNA_pol_sf"/>
</dbReference>
<proteinExistence type="predicted"/>
<name>A0AAD4ZDL5_PRUDU</name>
<evidence type="ECO:0000259" key="2">
    <source>
        <dbReference type="Pfam" id="PF07727"/>
    </source>
</evidence>
<gene>
    <name evidence="3" type="ORF">L3X38_009596</name>
</gene>
<keyword evidence="4" id="KW-1185">Reference proteome</keyword>
<comment type="caution">
    <text evidence="3">The sequence shown here is derived from an EMBL/GenBank/DDBJ whole genome shotgun (WGS) entry which is preliminary data.</text>
</comment>
<dbReference type="AlphaFoldDB" id="A0AAD4ZDL5"/>
<reference evidence="3 4" key="1">
    <citation type="journal article" date="2022" name="G3 (Bethesda)">
        <title>Whole-genome sequence and methylome profiling of the almond [Prunus dulcis (Mill.) D.A. Webb] cultivar 'Nonpareil'.</title>
        <authorList>
            <person name="D'Amico-Willman K.M."/>
            <person name="Ouma W.Z."/>
            <person name="Meulia T."/>
            <person name="Sideli G.M."/>
            <person name="Gradziel T.M."/>
            <person name="Fresnedo-Ramirez J."/>
        </authorList>
    </citation>
    <scope>NUCLEOTIDE SEQUENCE [LARGE SCALE GENOMIC DNA]</scope>
    <source>
        <strain evidence="3">Clone GOH B32 T37-40</strain>
    </source>
</reference>
<dbReference type="Proteomes" id="UP001054821">
    <property type="component" value="Chromosome 2"/>
</dbReference>
<dbReference type="SUPFAM" id="SSF56672">
    <property type="entry name" value="DNA/RNA polymerases"/>
    <property type="match status" value="1"/>
</dbReference>
<evidence type="ECO:0000313" key="4">
    <source>
        <dbReference type="Proteomes" id="UP001054821"/>
    </source>
</evidence>
<feature type="compositionally biased region" description="Low complexity" evidence="1">
    <location>
        <begin position="274"/>
        <end position="288"/>
    </location>
</feature>
<accession>A0AAD4ZDL5</accession>
<dbReference type="Pfam" id="PF07727">
    <property type="entry name" value="RVT_2"/>
    <property type="match status" value="1"/>
</dbReference>
<dbReference type="PANTHER" id="PTHR33018:SF31">
    <property type="entry name" value="TRANSPOSASE, PTTA_EN_SPM, PLANT"/>
    <property type="match status" value="1"/>
</dbReference>
<dbReference type="Pfam" id="PF03004">
    <property type="entry name" value="Transposase_24"/>
    <property type="match status" value="1"/>
</dbReference>